<dbReference type="OrthoDB" id="2747330at2759"/>
<dbReference type="GO" id="GO:0006508">
    <property type="term" value="P:proteolysis"/>
    <property type="evidence" value="ECO:0007669"/>
    <property type="project" value="UniProtKB-KW"/>
</dbReference>
<dbReference type="STRING" id="230819.A0A5C3L7T3"/>
<dbReference type="SUPFAM" id="SSF50630">
    <property type="entry name" value="Acid proteases"/>
    <property type="match status" value="1"/>
</dbReference>
<feature type="domain" description="Peptidase A1" evidence="5">
    <location>
        <begin position="67"/>
        <end position="392"/>
    </location>
</feature>
<keyword evidence="3" id="KW-0472">Membrane</keyword>
<reference evidence="6 7" key="1">
    <citation type="journal article" date="2019" name="Nat. Ecol. Evol.">
        <title>Megaphylogeny resolves global patterns of mushroom evolution.</title>
        <authorList>
            <person name="Varga T."/>
            <person name="Krizsan K."/>
            <person name="Foldi C."/>
            <person name="Dima B."/>
            <person name="Sanchez-Garcia M."/>
            <person name="Sanchez-Ramirez S."/>
            <person name="Szollosi G.J."/>
            <person name="Szarkandi J.G."/>
            <person name="Papp V."/>
            <person name="Albert L."/>
            <person name="Andreopoulos W."/>
            <person name="Angelini C."/>
            <person name="Antonin V."/>
            <person name="Barry K.W."/>
            <person name="Bougher N.L."/>
            <person name="Buchanan P."/>
            <person name="Buyck B."/>
            <person name="Bense V."/>
            <person name="Catcheside P."/>
            <person name="Chovatia M."/>
            <person name="Cooper J."/>
            <person name="Damon W."/>
            <person name="Desjardin D."/>
            <person name="Finy P."/>
            <person name="Geml J."/>
            <person name="Haridas S."/>
            <person name="Hughes K."/>
            <person name="Justo A."/>
            <person name="Karasinski D."/>
            <person name="Kautmanova I."/>
            <person name="Kiss B."/>
            <person name="Kocsube S."/>
            <person name="Kotiranta H."/>
            <person name="LaButti K.M."/>
            <person name="Lechner B.E."/>
            <person name="Liimatainen K."/>
            <person name="Lipzen A."/>
            <person name="Lukacs Z."/>
            <person name="Mihaltcheva S."/>
            <person name="Morgado L.N."/>
            <person name="Niskanen T."/>
            <person name="Noordeloos M.E."/>
            <person name="Ohm R.A."/>
            <person name="Ortiz-Santana B."/>
            <person name="Ovrebo C."/>
            <person name="Racz N."/>
            <person name="Riley R."/>
            <person name="Savchenko A."/>
            <person name="Shiryaev A."/>
            <person name="Soop K."/>
            <person name="Spirin V."/>
            <person name="Szebenyi C."/>
            <person name="Tomsovsky M."/>
            <person name="Tulloss R.E."/>
            <person name="Uehling J."/>
            <person name="Grigoriev I.V."/>
            <person name="Vagvolgyi C."/>
            <person name="Papp T."/>
            <person name="Martin F.M."/>
            <person name="Miettinen O."/>
            <person name="Hibbett D.S."/>
            <person name="Nagy L.G."/>
        </authorList>
    </citation>
    <scope>NUCLEOTIDE SEQUENCE [LARGE SCALE GENOMIC DNA]</scope>
    <source>
        <strain evidence="6 7">CBS 121175</strain>
    </source>
</reference>
<dbReference type="CDD" id="cd05471">
    <property type="entry name" value="pepsin_like"/>
    <property type="match status" value="1"/>
</dbReference>
<dbReference type="Pfam" id="PF00026">
    <property type="entry name" value="Asp"/>
    <property type="match status" value="1"/>
</dbReference>
<keyword evidence="7" id="KW-1185">Reference proteome</keyword>
<sequence>MHIPFAILAALAFTVSTTSASRATIHRLKQQHTSLHRRSPQSDQVNIAPVNDGGNAFDINSVHDLIYMADITVGSTNYTVQLDTGSSDLFIKGETYPIPSTQETNLMLNLSYAVGWAHGHIAFAPVDFVGIHIPRQAFLDAETAGNPALGLGAHGIVGLGFTRLSSIDNELNSTGASTGRALLQNLFEANPQEPNFIAFALHRSNQPDDDVEGSFSIGELEPEYSGILGNAPIPTWPRHDPVRWNVLLDALIVNDTIIPGTTGIAGAPSNKAVVLLDSGASYTYSPPEVCEAIYGTVPGARFDPAISLWRVPCDAEINLALQIGGQVFPVHPLDLVMQRSPTNTTNCIGTFIPQFLGDDWDFDWLIGDNFLRSVYSVYDFGDFDSEGKMGNPYVKLLSLVEPDEASVEFHNLRGGTPRTGIRFTGLDGVSVAPSFAISTDISESLEMIGKFMPAMLAVVAFNALLLVVGSIVWLVAVIRRRKRKAVPRIPRARTAASTRPNSYIAGSPEPRPPNHTYEPVSMALTDDTFAPPSAAFRGGFGYGSPMPGDRPKSVA</sequence>
<keyword evidence="6" id="KW-0645">Protease</keyword>
<evidence type="ECO:0000313" key="7">
    <source>
        <dbReference type="Proteomes" id="UP000307440"/>
    </source>
</evidence>
<keyword evidence="3" id="KW-1133">Transmembrane helix</keyword>
<dbReference type="InterPro" id="IPR001461">
    <property type="entry name" value="Aspartic_peptidase_A1"/>
</dbReference>
<dbReference type="AlphaFoldDB" id="A0A5C3L7T3"/>
<dbReference type="InterPro" id="IPR021109">
    <property type="entry name" value="Peptidase_aspartic_dom_sf"/>
</dbReference>
<keyword evidence="3" id="KW-0812">Transmembrane</keyword>
<evidence type="ECO:0000256" key="1">
    <source>
        <dbReference type="ARBA" id="ARBA00007447"/>
    </source>
</evidence>
<organism evidence="6 7">
    <name type="scientific">Coprinopsis marcescibilis</name>
    <name type="common">Agaric fungus</name>
    <name type="synonym">Psathyrella marcescibilis</name>
    <dbReference type="NCBI Taxonomy" id="230819"/>
    <lineage>
        <taxon>Eukaryota</taxon>
        <taxon>Fungi</taxon>
        <taxon>Dikarya</taxon>
        <taxon>Basidiomycota</taxon>
        <taxon>Agaricomycotina</taxon>
        <taxon>Agaricomycetes</taxon>
        <taxon>Agaricomycetidae</taxon>
        <taxon>Agaricales</taxon>
        <taxon>Agaricineae</taxon>
        <taxon>Psathyrellaceae</taxon>
        <taxon>Coprinopsis</taxon>
    </lineage>
</organism>
<dbReference type="GO" id="GO:0004190">
    <property type="term" value="F:aspartic-type endopeptidase activity"/>
    <property type="evidence" value="ECO:0007669"/>
    <property type="project" value="InterPro"/>
</dbReference>
<evidence type="ECO:0000259" key="5">
    <source>
        <dbReference type="PROSITE" id="PS51767"/>
    </source>
</evidence>
<dbReference type="Proteomes" id="UP000307440">
    <property type="component" value="Unassembled WGS sequence"/>
</dbReference>
<proteinExistence type="inferred from homology"/>
<evidence type="ECO:0000313" key="6">
    <source>
        <dbReference type="EMBL" id="TFK28745.1"/>
    </source>
</evidence>
<dbReference type="InterPro" id="IPR033121">
    <property type="entry name" value="PEPTIDASE_A1"/>
</dbReference>
<feature type="region of interest" description="Disordered" evidence="2">
    <location>
        <begin position="489"/>
        <end position="517"/>
    </location>
</feature>
<evidence type="ECO:0000256" key="4">
    <source>
        <dbReference type="SAM" id="SignalP"/>
    </source>
</evidence>
<dbReference type="PRINTS" id="PR00792">
    <property type="entry name" value="PEPSIN"/>
</dbReference>
<feature type="signal peptide" evidence="4">
    <location>
        <begin position="1"/>
        <end position="20"/>
    </location>
</feature>
<evidence type="ECO:0000256" key="2">
    <source>
        <dbReference type="SAM" id="MobiDB-lite"/>
    </source>
</evidence>
<comment type="similarity">
    <text evidence="1">Belongs to the peptidase A1 family.</text>
</comment>
<accession>A0A5C3L7T3</accession>
<dbReference type="Gene3D" id="2.40.70.10">
    <property type="entry name" value="Acid Proteases"/>
    <property type="match status" value="2"/>
</dbReference>
<dbReference type="InterPro" id="IPR034164">
    <property type="entry name" value="Pepsin-like_dom"/>
</dbReference>
<dbReference type="PROSITE" id="PS51767">
    <property type="entry name" value="PEPTIDASE_A1"/>
    <property type="match status" value="1"/>
</dbReference>
<name>A0A5C3L7T3_COPMA</name>
<protein>
    <submittedName>
        <fullName evidence="6">Acid protease</fullName>
    </submittedName>
</protein>
<feature type="transmembrane region" description="Helical" evidence="3">
    <location>
        <begin position="451"/>
        <end position="478"/>
    </location>
</feature>
<evidence type="ECO:0000256" key="3">
    <source>
        <dbReference type="SAM" id="Phobius"/>
    </source>
</evidence>
<gene>
    <name evidence="6" type="ORF">FA15DRAFT_664785</name>
</gene>
<keyword evidence="6" id="KW-0378">Hydrolase</keyword>
<keyword evidence="4" id="KW-0732">Signal</keyword>
<dbReference type="EMBL" id="ML210153">
    <property type="protein sequence ID" value="TFK28745.1"/>
    <property type="molecule type" value="Genomic_DNA"/>
</dbReference>
<feature type="chain" id="PRO_5022899608" evidence="4">
    <location>
        <begin position="21"/>
        <end position="555"/>
    </location>
</feature>
<dbReference type="PANTHER" id="PTHR47966">
    <property type="entry name" value="BETA-SITE APP-CLEAVING ENZYME, ISOFORM A-RELATED"/>
    <property type="match status" value="1"/>
</dbReference>
<dbReference type="PANTHER" id="PTHR47966:SF51">
    <property type="entry name" value="BETA-SITE APP-CLEAVING ENZYME, ISOFORM A-RELATED"/>
    <property type="match status" value="1"/>
</dbReference>